<keyword evidence="3 11" id="KW-1134">Transmembrane beta strand</keyword>
<keyword evidence="10 11" id="KW-0998">Cell outer membrane</keyword>
<evidence type="ECO:0000256" key="2">
    <source>
        <dbReference type="ARBA" id="ARBA00022448"/>
    </source>
</evidence>
<keyword evidence="2 11" id="KW-0813">Transport</keyword>
<keyword evidence="8" id="KW-0798">TonB box</keyword>
<dbReference type="PANTHER" id="PTHR32552:SF81">
    <property type="entry name" value="TONB-DEPENDENT OUTER MEMBRANE RECEPTOR"/>
    <property type="match status" value="1"/>
</dbReference>
<dbReference type="Proteomes" id="UP000324996">
    <property type="component" value="Unassembled WGS sequence"/>
</dbReference>
<evidence type="ECO:0000256" key="11">
    <source>
        <dbReference type="PROSITE-ProRule" id="PRU01360"/>
    </source>
</evidence>
<keyword evidence="7" id="KW-0406">Ion transport</keyword>
<keyword evidence="5 11" id="KW-0812">Transmembrane</keyword>
<sequence length="226" mass="24787">MPTQSFAQTESQADAQTDSPSAPVVFEGLEEITITAQRYARRVQDAPVSVTAMTADYMIKQRIETADDVIQNTPGATFVGFNKTQPEYSIRGISSRTEGSSLESAILTVIDDVPISKDILKNPAMFDMQRVEVLRGPQGTSFGRNASAGLVHLVSQRPTFDLSGRLTVGAGSMNAMKPMAISMCRYRKRSPRASRIISIHSMAIPNRFPPAKDWMDRKISPFAVLC</sequence>
<keyword evidence="6" id="KW-0408">Iron</keyword>
<evidence type="ECO:0000256" key="10">
    <source>
        <dbReference type="ARBA" id="ARBA00023237"/>
    </source>
</evidence>
<dbReference type="GO" id="GO:0009279">
    <property type="term" value="C:cell outer membrane"/>
    <property type="evidence" value="ECO:0007669"/>
    <property type="project" value="UniProtKB-SubCell"/>
</dbReference>
<keyword evidence="9 11" id="KW-0472">Membrane</keyword>
<protein>
    <recommendedName>
        <fullName evidence="13">TonB-dependent receptor plug domain-containing protein</fullName>
    </recommendedName>
</protein>
<dbReference type="Gene3D" id="2.40.170.20">
    <property type="entry name" value="TonB-dependent receptor, beta-barrel domain"/>
    <property type="match status" value="1"/>
</dbReference>
<evidence type="ECO:0000256" key="8">
    <source>
        <dbReference type="ARBA" id="ARBA00023077"/>
    </source>
</evidence>
<dbReference type="GO" id="GO:0006826">
    <property type="term" value="P:iron ion transport"/>
    <property type="evidence" value="ECO:0007669"/>
    <property type="project" value="UniProtKB-KW"/>
</dbReference>
<dbReference type="AlphaFoldDB" id="A0A5A7N7Z2"/>
<feature type="domain" description="TonB-dependent receptor plug" evidence="13">
    <location>
        <begin position="43"/>
        <end position="149"/>
    </location>
</feature>
<organism evidence="14 15">
    <name type="scientific">Iodidimonas nitroreducens</name>
    <dbReference type="NCBI Taxonomy" id="1236968"/>
    <lineage>
        <taxon>Bacteria</taxon>
        <taxon>Pseudomonadati</taxon>
        <taxon>Pseudomonadota</taxon>
        <taxon>Alphaproteobacteria</taxon>
        <taxon>Iodidimonadales</taxon>
        <taxon>Iodidimonadaceae</taxon>
        <taxon>Iodidimonas</taxon>
    </lineage>
</organism>
<accession>A0A5A7N7Z2</accession>
<comment type="subcellular location">
    <subcellularLocation>
        <location evidence="1 11">Cell outer membrane</location>
        <topology evidence="1 11">Multi-pass membrane protein</topology>
    </subcellularLocation>
</comment>
<comment type="similarity">
    <text evidence="11">Belongs to the TonB-dependent receptor family.</text>
</comment>
<name>A0A5A7N7Z2_9PROT</name>
<dbReference type="Pfam" id="PF07715">
    <property type="entry name" value="Plug"/>
    <property type="match status" value="1"/>
</dbReference>
<comment type="caution">
    <text evidence="14">The sequence shown here is derived from an EMBL/GenBank/DDBJ whole genome shotgun (WGS) entry which is preliminary data.</text>
</comment>
<evidence type="ECO:0000256" key="4">
    <source>
        <dbReference type="ARBA" id="ARBA00022496"/>
    </source>
</evidence>
<dbReference type="PANTHER" id="PTHR32552">
    <property type="entry name" value="FERRICHROME IRON RECEPTOR-RELATED"/>
    <property type="match status" value="1"/>
</dbReference>
<evidence type="ECO:0000313" key="14">
    <source>
        <dbReference type="EMBL" id="GER04077.1"/>
    </source>
</evidence>
<dbReference type="InterPro" id="IPR012910">
    <property type="entry name" value="Plug_dom"/>
</dbReference>
<evidence type="ECO:0000256" key="1">
    <source>
        <dbReference type="ARBA" id="ARBA00004571"/>
    </source>
</evidence>
<dbReference type="EMBL" id="BKCN01000007">
    <property type="protein sequence ID" value="GER04077.1"/>
    <property type="molecule type" value="Genomic_DNA"/>
</dbReference>
<keyword evidence="4" id="KW-0410">Iron transport</keyword>
<evidence type="ECO:0000313" key="15">
    <source>
        <dbReference type="Proteomes" id="UP000324996"/>
    </source>
</evidence>
<dbReference type="PROSITE" id="PS52016">
    <property type="entry name" value="TONB_DEPENDENT_REC_3"/>
    <property type="match status" value="1"/>
</dbReference>
<evidence type="ECO:0000256" key="6">
    <source>
        <dbReference type="ARBA" id="ARBA00023004"/>
    </source>
</evidence>
<proteinExistence type="inferred from homology"/>
<evidence type="ECO:0000256" key="7">
    <source>
        <dbReference type="ARBA" id="ARBA00023065"/>
    </source>
</evidence>
<dbReference type="InterPro" id="IPR036942">
    <property type="entry name" value="Beta-barrel_TonB_sf"/>
</dbReference>
<feature type="region of interest" description="Disordered" evidence="12">
    <location>
        <begin position="1"/>
        <end position="22"/>
    </location>
</feature>
<keyword evidence="15" id="KW-1185">Reference proteome</keyword>
<dbReference type="InterPro" id="IPR039426">
    <property type="entry name" value="TonB-dep_rcpt-like"/>
</dbReference>
<reference evidence="14 15" key="1">
    <citation type="submission" date="2019-09" db="EMBL/GenBank/DDBJ databases">
        <title>NBRP : Genome information of microbial organism related human and environment.</title>
        <authorList>
            <person name="Hattori M."/>
            <person name="Oshima K."/>
            <person name="Inaba H."/>
            <person name="Suda W."/>
            <person name="Sakamoto M."/>
            <person name="Iino T."/>
            <person name="Kitahara M."/>
            <person name="Oshida Y."/>
            <person name="Iida T."/>
            <person name="Kudo T."/>
            <person name="Itoh T."/>
            <person name="Ohkuma M."/>
        </authorList>
    </citation>
    <scope>NUCLEOTIDE SEQUENCE [LARGE SCALE GENOMIC DNA]</scope>
    <source>
        <strain evidence="14 15">Q-1</strain>
    </source>
</reference>
<feature type="compositionally biased region" description="Polar residues" evidence="12">
    <location>
        <begin position="1"/>
        <end position="20"/>
    </location>
</feature>
<evidence type="ECO:0000256" key="5">
    <source>
        <dbReference type="ARBA" id="ARBA00022692"/>
    </source>
</evidence>
<gene>
    <name evidence="14" type="ORF">JCM17846_17590</name>
</gene>
<evidence type="ECO:0000256" key="9">
    <source>
        <dbReference type="ARBA" id="ARBA00023136"/>
    </source>
</evidence>
<dbReference type="SUPFAM" id="SSF56935">
    <property type="entry name" value="Porins"/>
    <property type="match status" value="1"/>
</dbReference>
<evidence type="ECO:0000256" key="3">
    <source>
        <dbReference type="ARBA" id="ARBA00022452"/>
    </source>
</evidence>
<evidence type="ECO:0000256" key="12">
    <source>
        <dbReference type="SAM" id="MobiDB-lite"/>
    </source>
</evidence>
<evidence type="ECO:0000259" key="13">
    <source>
        <dbReference type="Pfam" id="PF07715"/>
    </source>
</evidence>